<dbReference type="InterPro" id="IPR021840">
    <property type="entry name" value="DUF3433"/>
</dbReference>
<evidence type="ECO:0000313" key="4">
    <source>
        <dbReference type="Proteomes" id="UP001430584"/>
    </source>
</evidence>
<keyword evidence="4" id="KW-1185">Reference proteome</keyword>
<feature type="transmembrane region" description="Helical" evidence="2">
    <location>
        <begin position="249"/>
        <end position="267"/>
    </location>
</feature>
<dbReference type="PANTHER" id="PTHR37544">
    <property type="entry name" value="SPRAY-RELATED"/>
    <property type="match status" value="1"/>
</dbReference>
<feature type="transmembrane region" description="Helical" evidence="2">
    <location>
        <begin position="479"/>
        <end position="504"/>
    </location>
</feature>
<protein>
    <submittedName>
        <fullName evidence="3">Uncharacterized protein</fullName>
    </submittedName>
</protein>
<dbReference type="EMBL" id="JAJVCZ030000011">
    <property type="protein sequence ID" value="KAL0254517.1"/>
    <property type="molecule type" value="Genomic_DNA"/>
</dbReference>
<comment type="caution">
    <text evidence="3">The sequence shown here is derived from an EMBL/GenBank/DDBJ whole genome shotgun (WGS) entry which is preliminary data.</text>
</comment>
<feature type="compositionally biased region" description="Acidic residues" evidence="1">
    <location>
        <begin position="959"/>
        <end position="969"/>
    </location>
</feature>
<accession>A0ABR3C1K2</accession>
<dbReference type="Proteomes" id="UP001430584">
    <property type="component" value="Unassembled WGS sequence"/>
</dbReference>
<feature type="transmembrane region" description="Helical" evidence="2">
    <location>
        <begin position="417"/>
        <end position="437"/>
    </location>
</feature>
<feature type="transmembrane region" description="Helical" evidence="2">
    <location>
        <begin position="377"/>
        <end position="397"/>
    </location>
</feature>
<evidence type="ECO:0000256" key="2">
    <source>
        <dbReference type="SAM" id="Phobius"/>
    </source>
</evidence>
<dbReference type="RefSeq" id="XP_066628388.1">
    <property type="nucleotide sequence ID" value="XM_066781386.1"/>
</dbReference>
<evidence type="ECO:0000256" key="1">
    <source>
        <dbReference type="SAM" id="MobiDB-lite"/>
    </source>
</evidence>
<keyword evidence="2" id="KW-1133">Transmembrane helix</keyword>
<dbReference type="PANTHER" id="PTHR37544:SF1">
    <property type="entry name" value="PHOSPHORIBOSYLAMINOIMIDAZOLE-SUCCINOCARBOXAMIDE SYNTHASE"/>
    <property type="match status" value="1"/>
</dbReference>
<feature type="region of interest" description="Disordered" evidence="1">
    <location>
        <begin position="951"/>
        <end position="973"/>
    </location>
</feature>
<keyword evidence="2" id="KW-0812">Transmembrane</keyword>
<keyword evidence="2" id="KW-0472">Membrane</keyword>
<organism evidence="3 4">
    <name type="scientific">Diplodia seriata</name>
    <dbReference type="NCBI Taxonomy" id="420778"/>
    <lineage>
        <taxon>Eukaryota</taxon>
        <taxon>Fungi</taxon>
        <taxon>Dikarya</taxon>
        <taxon>Ascomycota</taxon>
        <taxon>Pezizomycotina</taxon>
        <taxon>Dothideomycetes</taxon>
        <taxon>Dothideomycetes incertae sedis</taxon>
        <taxon>Botryosphaeriales</taxon>
        <taxon>Botryosphaeriaceae</taxon>
        <taxon>Diplodia</taxon>
    </lineage>
</organism>
<sequence>MSTFVNYASEIGYAAGIAEDKNGQRVDTLPWVGGSEFDFEISVRVSSPSCSSVTADGKTKSPVWTIFSEGQQLDCSENDRRFVIGIINSFDEKAGNFSNYPPYRGAGPAVSYAWFRNVSSFLVCKPDYSLRELELSFNPLATSPADRSTLHTLNRVGDRKLGNLTGWNVFEGFSQSLSYLNIAEALNITLLGGDVTRFLDQKVLLDSFEKLYFAVTVQLSNAYLLQNSNKTFEVAEVQTMDRIQLRGPAFWLTETFILTLVLICLSLTRILRKGYVICDPGPIAGTVGILTSSPAFMKLLRGHGLSGPKTLGRALSTLSFQTKYDSSSGSNGAPSFSIVPLYRNCATADAKRTFQTPKSTTPKWYVPFIMQIHVRAFLVLCAVALVASLEIVYSVSYSGNGLYTITEKPYVEYSLRYVPITVMLLFGTAMGALDFEIKTLEPFHRMRRGPVSATMSIDEDYFGRIGVHALWTAVRRRQWCTIATSIGMVLSPFLTILAGGLYYADVVNDTAATRLRQVDYFEFDSFTNLDAMNVQGDGTMAANLVINDNMDLPDWTYQTFAIPKLNHYIDPLPTRPGTHLRVDVPAARPVANCTSVPVELLALNDSASFDFYFPSLPPCGNSTRNTTEYAHRVFPKKTLAPVGEGIFGHWIDRDGWDCHCPEYLALIGHLSRVANITTATNLTALHCSPYLERLDATVSLTYPELHSLRTGTDGPTLDESRKQPMIPLEIRGLGTSILAPYVAPAELAALGNVDGFFGTLVLHGASSLSDLVADPTPLQSAVQHLYARIATQIVSANRNANASTASVYADTESEDLGRPCNASLYQPNRLRVRQSALSTHALAALLSATTLCVAASFAMRVREVLPKNPRSIAAVASMLAGASMLRRWPECRRGEGFGLGYWRDGAAAAGRAGEGDGGHDGVVDAGTVEAEGADDDGGTGTWGLNENETGGFVGAGDGAGEDGGGEEEDAMVKSGNVRFRFGIDVGTPDEM</sequence>
<proteinExistence type="predicted"/>
<evidence type="ECO:0000313" key="3">
    <source>
        <dbReference type="EMBL" id="KAL0254517.1"/>
    </source>
</evidence>
<dbReference type="GeneID" id="92014078"/>
<dbReference type="Pfam" id="PF11915">
    <property type="entry name" value="DUF3433"/>
    <property type="match status" value="1"/>
</dbReference>
<gene>
    <name evidence="3" type="ORF">SLS55_009993</name>
</gene>
<reference evidence="3 4" key="1">
    <citation type="submission" date="2024-02" db="EMBL/GenBank/DDBJ databases">
        <title>De novo assembly and annotation of 12 fungi associated with fruit tree decline syndrome in Ontario, Canada.</title>
        <authorList>
            <person name="Sulman M."/>
            <person name="Ellouze W."/>
            <person name="Ilyukhin E."/>
        </authorList>
    </citation>
    <scope>NUCLEOTIDE SEQUENCE [LARGE SCALE GENOMIC DNA]</scope>
    <source>
        <strain evidence="3 4">FDS-637</strain>
    </source>
</reference>
<name>A0ABR3C1K2_9PEZI</name>